<organism evidence="2 3">
    <name type="scientific">Actinomycetospora aeridis</name>
    <dbReference type="NCBI Taxonomy" id="3129231"/>
    <lineage>
        <taxon>Bacteria</taxon>
        <taxon>Bacillati</taxon>
        <taxon>Actinomycetota</taxon>
        <taxon>Actinomycetes</taxon>
        <taxon>Pseudonocardiales</taxon>
        <taxon>Pseudonocardiaceae</taxon>
        <taxon>Actinomycetospora</taxon>
    </lineage>
</organism>
<evidence type="ECO:0000256" key="1">
    <source>
        <dbReference type="SAM" id="Phobius"/>
    </source>
</evidence>
<dbReference type="InterPro" id="IPR048136">
    <property type="entry name" value="STM3941-like"/>
</dbReference>
<dbReference type="RefSeq" id="WP_337713524.1">
    <property type="nucleotide sequence ID" value="NZ_JBBEGL010000003.1"/>
</dbReference>
<sequence>MSPPVVREPDRVEVRAPRTAPVVALVTGVIGLAAGVWLLLAGGTANLVLGAVLVVFFGVGAVRAALRLARGKPLLVATREGVDDGGSIVAAGFLPWSELGTIDVLRARGGSMLVIGVRDPEAVLARTTPARAKVGRAQAGRLGSPVVLPPSVLPVPADELAADLERLRPES</sequence>
<evidence type="ECO:0000313" key="3">
    <source>
        <dbReference type="Proteomes" id="UP001370100"/>
    </source>
</evidence>
<dbReference type="EMBL" id="JBBEGL010000003">
    <property type="protein sequence ID" value="MEJ2887028.1"/>
    <property type="molecule type" value="Genomic_DNA"/>
</dbReference>
<keyword evidence="1" id="KW-1133">Transmembrane helix</keyword>
<accession>A0ABU8N3Q8</accession>
<feature type="transmembrane region" description="Helical" evidence="1">
    <location>
        <begin position="20"/>
        <end position="41"/>
    </location>
</feature>
<keyword evidence="1" id="KW-0472">Membrane</keyword>
<feature type="transmembrane region" description="Helical" evidence="1">
    <location>
        <begin position="47"/>
        <end position="66"/>
    </location>
</feature>
<protein>
    <submittedName>
        <fullName evidence="2">STM3941 family protein</fullName>
    </submittedName>
</protein>
<gene>
    <name evidence="2" type="ORF">WCD41_11280</name>
</gene>
<evidence type="ECO:0000313" key="2">
    <source>
        <dbReference type="EMBL" id="MEJ2887028.1"/>
    </source>
</evidence>
<reference evidence="2 3" key="1">
    <citation type="submission" date="2024-03" db="EMBL/GenBank/DDBJ databases">
        <title>Actinomycetospora sp. OC33-EN06, a novel actinomycete isolated from wild orchid (Aerides multiflora).</title>
        <authorList>
            <person name="Suriyachadkun C."/>
        </authorList>
    </citation>
    <scope>NUCLEOTIDE SEQUENCE [LARGE SCALE GENOMIC DNA]</scope>
    <source>
        <strain evidence="2 3">OC33-EN06</strain>
    </source>
</reference>
<keyword evidence="3" id="KW-1185">Reference proteome</keyword>
<name>A0ABU8N3Q8_9PSEU</name>
<proteinExistence type="predicted"/>
<keyword evidence="1" id="KW-0812">Transmembrane</keyword>
<dbReference type="NCBIfam" id="NF041635">
    <property type="entry name" value="STM3941_fam"/>
    <property type="match status" value="1"/>
</dbReference>
<comment type="caution">
    <text evidence="2">The sequence shown here is derived from an EMBL/GenBank/DDBJ whole genome shotgun (WGS) entry which is preliminary data.</text>
</comment>
<dbReference type="Proteomes" id="UP001370100">
    <property type="component" value="Unassembled WGS sequence"/>
</dbReference>